<dbReference type="GO" id="GO:0000287">
    <property type="term" value="F:magnesium ion binding"/>
    <property type="evidence" value="ECO:0007669"/>
    <property type="project" value="UniProtKB-UniRule"/>
</dbReference>
<keyword evidence="12" id="KW-0963">Cytoplasm</keyword>
<gene>
    <name evidence="12" type="primary">prs</name>
    <name evidence="14" type="ORF">HGMM_OP2C267</name>
</gene>
<evidence type="ECO:0000259" key="13">
    <source>
        <dbReference type="Pfam" id="PF13793"/>
    </source>
</evidence>
<dbReference type="InterPro" id="IPR029057">
    <property type="entry name" value="PRTase-like"/>
</dbReference>
<evidence type="ECO:0000256" key="7">
    <source>
        <dbReference type="ARBA" id="ARBA00022840"/>
    </source>
</evidence>
<dbReference type="HAMAP" id="MF_00583_B">
    <property type="entry name" value="RibP_PPkinase_B"/>
    <property type="match status" value="1"/>
</dbReference>
<dbReference type="GO" id="GO:0002189">
    <property type="term" value="C:ribose phosphate diphosphokinase complex"/>
    <property type="evidence" value="ECO:0007669"/>
    <property type="project" value="TreeGrafter"/>
</dbReference>
<feature type="binding site" evidence="12">
    <location>
        <position position="195"/>
    </location>
    <ligand>
        <name>D-ribose 5-phosphate</name>
        <dbReference type="ChEBI" id="CHEBI:78346"/>
    </ligand>
</feature>
<dbReference type="InterPro" id="IPR029099">
    <property type="entry name" value="Pribosyltran_N"/>
</dbReference>
<keyword evidence="7 12" id="KW-0067">ATP-binding</keyword>
<evidence type="ECO:0000256" key="11">
    <source>
        <dbReference type="ARBA" id="ARBA00061444"/>
    </source>
</evidence>
<feature type="binding site" evidence="12">
    <location>
        <position position="170"/>
    </location>
    <ligand>
        <name>Mg(2+)</name>
        <dbReference type="ChEBI" id="CHEBI:18420"/>
    </ligand>
</feature>
<keyword evidence="4 12" id="KW-0545">Nucleotide biosynthesis</keyword>
<dbReference type="CDD" id="cd06223">
    <property type="entry name" value="PRTases_typeI"/>
    <property type="match status" value="1"/>
</dbReference>
<dbReference type="GO" id="GO:0005524">
    <property type="term" value="F:ATP binding"/>
    <property type="evidence" value="ECO:0007669"/>
    <property type="project" value="UniProtKB-KW"/>
</dbReference>
<evidence type="ECO:0000256" key="10">
    <source>
        <dbReference type="ARBA" id="ARBA00054914"/>
    </source>
</evidence>
<feature type="binding site" evidence="12">
    <location>
        <position position="219"/>
    </location>
    <ligand>
        <name>D-ribose 5-phosphate</name>
        <dbReference type="ChEBI" id="CHEBI:78346"/>
    </ligand>
</feature>
<dbReference type="InterPro" id="IPR037515">
    <property type="entry name" value="Rib-P_diPkinase_bac"/>
</dbReference>
<dbReference type="FunFam" id="3.40.50.2020:FF:000001">
    <property type="entry name" value="Ribose-phosphate pyrophosphokinase"/>
    <property type="match status" value="1"/>
</dbReference>
<feature type="binding site" evidence="12">
    <location>
        <begin position="97"/>
        <end position="98"/>
    </location>
    <ligand>
        <name>ATP</name>
        <dbReference type="ChEBI" id="CHEBI:30616"/>
    </ligand>
</feature>
<evidence type="ECO:0000256" key="5">
    <source>
        <dbReference type="ARBA" id="ARBA00022741"/>
    </source>
</evidence>
<evidence type="ECO:0000256" key="8">
    <source>
        <dbReference type="ARBA" id="ARBA00022842"/>
    </source>
</evidence>
<proteinExistence type="inferred from homology"/>
<keyword evidence="6 12" id="KW-0418">Kinase</keyword>
<evidence type="ECO:0000313" key="14">
    <source>
        <dbReference type="EMBL" id="BAL58719.1"/>
    </source>
</evidence>
<comment type="caution">
    <text evidence="12">Lacks conserved residue(s) required for the propagation of feature annotation.</text>
</comment>
<comment type="similarity">
    <text evidence="11 12">Belongs to the ribose-phosphate pyrophosphokinase family. Class I subfamily.</text>
</comment>
<accession>H5SRK2</accession>
<dbReference type="NCBIfam" id="NF002320">
    <property type="entry name" value="PRK01259.1"/>
    <property type="match status" value="1"/>
</dbReference>
<reference evidence="14" key="2">
    <citation type="journal article" date="2012" name="PLoS ONE">
        <title>A Deeply Branching Thermophilic Bacterium with an Ancient Acetyl-CoA Pathway Dominates a Subsurface Ecosystem.</title>
        <authorList>
            <person name="Takami H."/>
            <person name="Noguchi H."/>
            <person name="Takaki Y."/>
            <person name="Uchiyama I."/>
            <person name="Toyoda A."/>
            <person name="Nishi S."/>
            <person name="Chee G.-J."/>
            <person name="Arai W."/>
            <person name="Nunoura T."/>
            <person name="Itoh T."/>
            <person name="Hattori M."/>
            <person name="Takai K."/>
        </authorList>
    </citation>
    <scope>NUCLEOTIDE SEQUENCE</scope>
</reference>
<evidence type="ECO:0000256" key="6">
    <source>
        <dbReference type="ARBA" id="ARBA00022777"/>
    </source>
</evidence>
<keyword evidence="2 12" id="KW-0808">Transferase</keyword>
<evidence type="ECO:0000256" key="1">
    <source>
        <dbReference type="ARBA" id="ARBA00004996"/>
    </source>
</evidence>
<dbReference type="InterPro" id="IPR005946">
    <property type="entry name" value="Rib-P_diPkinase"/>
</dbReference>
<dbReference type="GO" id="GO:0004749">
    <property type="term" value="F:ribose phosphate diphosphokinase activity"/>
    <property type="evidence" value="ECO:0007669"/>
    <property type="project" value="UniProtKB-UniRule"/>
</dbReference>
<dbReference type="EMBL" id="AP011801">
    <property type="protein sequence ID" value="BAL58719.1"/>
    <property type="molecule type" value="Genomic_DNA"/>
</dbReference>
<dbReference type="GO" id="GO:0006015">
    <property type="term" value="P:5-phosphoribose 1-diphosphate biosynthetic process"/>
    <property type="evidence" value="ECO:0007669"/>
    <property type="project" value="UniProtKB-UniRule"/>
</dbReference>
<dbReference type="Gene3D" id="3.40.50.2020">
    <property type="match status" value="2"/>
</dbReference>
<name>H5SRK2_ACEAU</name>
<evidence type="ECO:0000256" key="12">
    <source>
        <dbReference type="HAMAP-Rule" id="MF_00583"/>
    </source>
</evidence>
<evidence type="ECO:0000256" key="3">
    <source>
        <dbReference type="ARBA" id="ARBA00022723"/>
    </source>
</evidence>
<dbReference type="Pfam" id="PF13793">
    <property type="entry name" value="Pribosyltran_N"/>
    <property type="match status" value="1"/>
</dbReference>
<dbReference type="NCBIfam" id="TIGR01251">
    <property type="entry name" value="ribP_PPkin"/>
    <property type="match status" value="1"/>
</dbReference>
<dbReference type="AlphaFoldDB" id="H5SRK2"/>
<keyword evidence="8 12" id="KW-0460">Magnesium</keyword>
<dbReference type="SUPFAM" id="SSF53271">
    <property type="entry name" value="PRTase-like"/>
    <property type="match status" value="1"/>
</dbReference>
<evidence type="ECO:0000256" key="4">
    <source>
        <dbReference type="ARBA" id="ARBA00022727"/>
    </source>
</evidence>
<dbReference type="GO" id="GO:0006164">
    <property type="term" value="P:purine nucleotide biosynthetic process"/>
    <property type="evidence" value="ECO:0007669"/>
    <property type="project" value="TreeGrafter"/>
</dbReference>
<dbReference type="GO" id="GO:0005737">
    <property type="term" value="C:cytoplasm"/>
    <property type="evidence" value="ECO:0007669"/>
    <property type="project" value="UniProtKB-SubCell"/>
</dbReference>
<protein>
    <recommendedName>
        <fullName evidence="12">Ribose-phosphate pyrophosphokinase</fullName>
        <shortName evidence="12">RPPK</shortName>
        <ecNumber evidence="12">2.7.6.1</ecNumber>
    </recommendedName>
    <alternativeName>
        <fullName evidence="12">5-phospho-D-ribosyl alpha-1-diphosphate synthase</fullName>
    </alternativeName>
    <alternativeName>
        <fullName evidence="12">Phosphoribosyl diphosphate synthase</fullName>
    </alternativeName>
    <alternativeName>
        <fullName evidence="12">Phosphoribosyl pyrophosphate synthase</fullName>
        <shortName evidence="12">P-Rib-PP synthase</shortName>
        <shortName evidence="12">PRPP synthase</shortName>
        <shortName evidence="12">PRPPase</shortName>
    </alternativeName>
</protein>
<dbReference type="UniPathway" id="UPA00087">
    <property type="reaction ID" value="UER00172"/>
</dbReference>
<dbReference type="InterPro" id="IPR000836">
    <property type="entry name" value="PRTase_dom"/>
</dbReference>
<keyword evidence="5 12" id="KW-0547">Nucleotide-binding</keyword>
<dbReference type="GO" id="GO:0016301">
    <property type="term" value="F:kinase activity"/>
    <property type="evidence" value="ECO:0007669"/>
    <property type="project" value="UniProtKB-KW"/>
</dbReference>
<organism evidence="14">
    <name type="scientific">Acetithermum autotrophicum</name>
    <dbReference type="NCBI Taxonomy" id="1446466"/>
    <lineage>
        <taxon>Bacteria</taxon>
        <taxon>Candidatus Bipolaricaulota</taxon>
        <taxon>Candidatus Acetithermum</taxon>
    </lineage>
</organism>
<comment type="subunit">
    <text evidence="12">Homohexamer.</text>
</comment>
<evidence type="ECO:0000256" key="2">
    <source>
        <dbReference type="ARBA" id="ARBA00022679"/>
    </source>
</evidence>
<feature type="domain" description="Ribose-phosphate pyrophosphokinase N-terminal" evidence="13">
    <location>
        <begin position="5"/>
        <end position="121"/>
    </location>
</feature>
<dbReference type="EC" id="2.7.6.1" evidence="12"/>
<sequence length="311" mass="33786">MQGELKLIAGNANRALAQEISEHLGIRLTHAEVGRFPDGEINVHIKETVRGADVCVIQPTCPPVNDHLMELLLIIDALKRASAERVTAVIPYYGYARQDRKHIGRVPISAKLVANMIVRAGADRVLTLDLPAGQIQGFFDIPVDNLRGDPILADYFRHQNLENTVIVAPDVGAAKRARAVAERLELPLAIVEKSRVSPTEVRALNIIGNVQGKRAILVDDILATGGTVIEATHLLLEFGAREVSAAFIHGVFAGDAVKKLEASPVKRVIVTNTIPVPTSPKIEVISVGVLLAETIKRIHQQESVSEMFPHD</sequence>
<comment type="function">
    <text evidence="10 12">Involved in the biosynthesis of the central metabolite phospho-alpha-D-ribosyl-1-pyrophosphate (PRPP) via the transfer of pyrophosphoryl group from ATP to 1-hydroxyl of ribose-5-phosphate (Rib-5-P).</text>
</comment>
<comment type="cofactor">
    <cofactor evidence="12">
        <name>Mg(2+)</name>
        <dbReference type="ChEBI" id="CHEBI:18420"/>
    </cofactor>
    <text evidence="12">Binds 2 Mg(2+) ions per subunit.</text>
</comment>
<evidence type="ECO:0000256" key="9">
    <source>
        <dbReference type="ARBA" id="ARBA00049535"/>
    </source>
</evidence>
<dbReference type="PANTHER" id="PTHR10210:SF41">
    <property type="entry name" value="RIBOSE-PHOSPHATE PYROPHOSPHOKINASE 1, CHLOROPLASTIC"/>
    <property type="match status" value="1"/>
</dbReference>
<feature type="binding site" evidence="12">
    <location>
        <begin position="38"/>
        <end position="40"/>
    </location>
    <ligand>
        <name>ATP</name>
        <dbReference type="ChEBI" id="CHEBI:30616"/>
    </ligand>
</feature>
<dbReference type="SMART" id="SM01400">
    <property type="entry name" value="Pribosyltran_N"/>
    <property type="match status" value="1"/>
</dbReference>
<dbReference type="Pfam" id="PF14572">
    <property type="entry name" value="Pribosyl_synth"/>
    <property type="match status" value="1"/>
</dbReference>
<keyword evidence="3 12" id="KW-0479">Metal-binding</keyword>
<reference evidence="14" key="1">
    <citation type="journal article" date="2005" name="Environ. Microbiol.">
        <title>Genetic and functional properties of uncultivated thermophilic crenarchaeotes from a subsurface gold mine as revealed by analysis of genome fragments.</title>
        <authorList>
            <person name="Nunoura T."/>
            <person name="Hirayama H."/>
            <person name="Takami H."/>
            <person name="Oida H."/>
            <person name="Nishi S."/>
            <person name="Shimamura S."/>
            <person name="Suzuki Y."/>
            <person name="Inagaki F."/>
            <person name="Takai K."/>
            <person name="Nealson K.H."/>
            <person name="Horikoshi K."/>
        </authorList>
    </citation>
    <scope>NUCLEOTIDE SEQUENCE</scope>
</reference>
<comment type="subcellular location">
    <subcellularLocation>
        <location evidence="12">Cytoplasm</location>
    </subcellularLocation>
</comment>
<dbReference type="PANTHER" id="PTHR10210">
    <property type="entry name" value="RIBOSE-PHOSPHATE DIPHOSPHOKINASE FAMILY MEMBER"/>
    <property type="match status" value="1"/>
</dbReference>
<feature type="active site" evidence="12">
    <location>
        <position position="193"/>
    </location>
</feature>
<comment type="catalytic activity">
    <reaction evidence="9 12">
        <text>D-ribose 5-phosphate + ATP = 5-phospho-alpha-D-ribose 1-diphosphate + AMP + H(+)</text>
        <dbReference type="Rhea" id="RHEA:15609"/>
        <dbReference type="ChEBI" id="CHEBI:15378"/>
        <dbReference type="ChEBI" id="CHEBI:30616"/>
        <dbReference type="ChEBI" id="CHEBI:58017"/>
        <dbReference type="ChEBI" id="CHEBI:78346"/>
        <dbReference type="ChEBI" id="CHEBI:456215"/>
        <dbReference type="EC" id="2.7.6.1"/>
    </reaction>
</comment>
<comment type="pathway">
    <text evidence="1 12">Metabolic intermediate biosynthesis; 5-phospho-alpha-D-ribose 1-diphosphate biosynthesis; 5-phospho-alpha-D-ribose 1-diphosphate from D-ribose 5-phosphate (route I): step 1/1.</text>
</comment>